<evidence type="ECO:0000313" key="3">
    <source>
        <dbReference type="EMBL" id="KAG7348248.1"/>
    </source>
</evidence>
<dbReference type="InterPro" id="IPR045156">
    <property type="entry name" value="Vac8"/>
</dbReference>
<feature type="region of interest" description="Disordered" evidence="2">
    <location>
        <begin position="1"/>
        <end position="198"/>
    </location>
</feature>
<dbReference type="PANTHER" id="PTHR47249">
    <property type="entry name" value="VACUOLAR PROTEIN 8"/>
    <property type="match status" value="1"/>
</dbReference>
<feature type="compositionally biased region" description="Low complexity" evidence="2">
    <location>
        <begin position="157"/>
        <end position="170"/>
    </location>
</feature>
<reference evidence="3" key="2">
    <citation type="submission" date="2021-04" db="EMBL/GenBank/DDBJ databases">
        <authorList>
            <person name="Podell S."/>
        </authorList>
    </citation>
    <scope>NUCLEOTIDE SEQUENCE</scope>
    <source>
        <strain evidence="3">Hildebrandi</strain>
    </source>
</reference>
<proteinExistence type="predicted"/>
<dbReference type="GO" id="GO:0043495">
    <property type="term" value="F:protein-membrane adaptor activity"/>
    <property type="evidence" value="ECO:0007669"/>
    <property type="project" value="InterPro"/>
</dbReference>
<feature type="compositionally biased region" description="Polar residues" evidence="2">
    <location>
        <begin position="99"/>
        <end position="111"/>
    </location>
</feature>
<dbReference type="PANTHER" id="PTHR47249:SF1">
    <property type="entry name" value="VACUOLAR PROTEIN 8"/>
    <property type="match status" value="1"/>
</dbReference>
<organism evidence="3 4">
    <name type="scientific">Nitzschia inconspicua</name>
    <dbReference type="NCBI Taxonomy" id="303405"/>
    <lineage>
        <taxon>Eukaryota</taxon>
        <taxon>Sar</taxon>
        <taxon>Stramenopiles</taxon>
        <taxon>Ochrophyta</taxon>
        <taxon>Bacillariophyta</taxon>
        <taxon>Bacillariophyceae</taxon>
        <taxon>Bacillariophycidae</taxon>
        <taxon>Bacillariales</taxon>
        <taxon>Bacillariaceae</taxon>
        <taxon>Nitzschia</taxon>
    </lineage>
</organism>
<reference evidence="3" key="1">
    <citation type="journal article" date="2021" name="Sci. Rep.">
        <title>Diploid genomic architecture of Nitzschia inconspicua, an elite biomass production diatom.</title>
        <authorList>
            <person name="Oliver A."/>
            <person name="Podell S."/>
            <person name="Pinowska A."/>
            <person name="Traller J.C."/>
            <person name="Smith S.R."/>
            <person name="McClure R."/>
            <person name="Beliaev A."/>
            <person name="Bohutskyi P."/>
            <person name="Hill E.A."/>
            <person name="Rabines A."/>
            <person name="Zheng H."/>
            <person name="Allen L.Z."/>
            <person name="Kuo A."/>
            <person name="Grigoriev I.V."/>
            <person name="Allen A.E."/>
            <person name="Hazlebeck D."/>
            <person name="Allen E.E."/>
        </authorList>
    </citation>
    <scope>NUCLEOTIDE SEQUENCE</scope>
    <source>
        <strain evidence="3">Hildebrandi</strain>
    </source>
</reference>
<dbReference type="AlphaFoldDB" id="A0A9K3KQQ6"/>
<evidence type="ECO:0000256" key="1">
    <source>
        <dbReference type="ARBA" id="ARBA00022737"/>
    </source>
</evidence>
<keyword evidence="1" id="KW-0677">Repeat</keyword>
<gene>
    <name evidence="3" type="ORF">IV203_016953</name>
</gene>
<feature type="compositionally biased region" description="Polar residues" evidence="2">
    <location>
        <begin position="171"/>
        <end position="186"/>
    </location>
</feature>
<feature type="compositionally biased region" description="Acidic residues" evidence="2">
    <location>
        <begin position="24"/>
        <end position="83"/>
    </location>
</feature>
<evidence type="ECO:0000313" key="4">
    <source>
        <dbReference type="Proteomes" id="UP000693970"/>
    </source>
</evidence>
<comment type="caution">
    <text evidence="3">The sequence shown here is derived from an EMBL/GenBank/DDBJ whole genome shotgun (WGS) entry which is preliminary data.</text>
</comment>
<dbReference type="Proteomes" id="UP000693970">
    <property type="component" value="Unassembled WGS sequence"/>
</dbReference>
<dbReference type="GO" id="GO:0071562">
    <property type="term" value="P:nucleus-vacuole junction assembly"/>
    <property type="evidence" value="ECO:0007669"/>
    <property type="project" value="InterPro"/>
</dbReference>
<feature type="compositionally biased region" description="Low complexity" evidence="2">
    <location>
        <begin position="12"/>
        <end position="23"/>
    </location>
</feature>
<sequence>MFGGLNQKELSVSESSTSVGSSTVDEEEDAGPTSDAAEEESRYEEDEEETSDEDDEEEASYDGTLDDELFEEDDDEQEEEETVTTDTSKNTIDGAVKSPHSSMETSHSFASEATEERAHVSSPRPTRSPPKKSTMISPFSGKRGTIQVDITPPTTPAAASIGISYSASRSVNSVPTSPASSGTNKSPRSRLLANRTRVPGGAAAKLIGRPTNNDYQASDDGDDTLEVVAPVEELMESREKARTEFSLGSTQNRRYHAQGNNIFSSPSKAQSETVPYILNRSEIFHENAAAAIASLLSPSFGGPSNQDIGPNFSSKSGEHPSTIGRPPKGKARPDNPFYDPRRMDELPGIPSAKSDISAGVGADSFPSNSSLVQKLMNKKLDRRLEVIKSNMKDPSDTLTDLMTAIASPEDGNISRHYMVRRKNACGALKVMTANSTQRVNICWTVGVLPALTSVLEDSGPYKSLEDTIPDLATRREFIEARKRAVAALMNLALVDSNRIPMFHCPRLVASLIRVINQDDGEARRGCCVVLCQLSKSKDNRYLMAQVPGFLDAVTAVIDPNGVTTEAQKEEGNEGKAVSTKKTYSEDAAEASAKYDEDPNEFLHSSRQNVFALLGNLAKEKDNAFIMARHIYLVDTLVAIARLQESTSQEFGLRLLAHFSRHRGNSKHLIFKMKTVVPAIVYATQSESDESRKYACFALQNFSQDKPCRQELASIPDLLGSVCRRVRTARIEEEKLAALNTLKNLTDEPANLIPMTNTPECFATLMQVAHASDESVTETMQYIGCDALATLSHWFRSIATSGQRIGTAKRNSERGKDELFVPTLRVVTWESWQ</sequence>
<dbReference type="EMBL" id="JAGRRH010000020">
    <property type="protein sequence ID" value="KAG7348248.1"/>
    <property type="molecule type" value="Genomic_DNA"/>
</dbReference>
<protein>
    <submittedName>
        <fullName evidence="3">Uncharacterized protein</fullName>
    </submittedName>
</protein>
<keyword evidence="4" id="KW-1185">Reference proteome</keyword>
<name>A0A9K3KQQ6_9STRA</name>
<accession>A0A9K3KQQ6</accession>
<dbReference type="OrthoDB" id="44068at2759"/>
<evidence type="ECO:0000256" key="2">
    <source>
        <dbReference type="SAM" id="MobiDB-lite"/>
    </source>
</evidence>
<feature type="compositionally biased region" description="Polar residues" evidence="2">
    <location>
        <begin position="303"/>
        <end position="315"/>
    </location>
</feature>
<feature type="region of interest" description="Disordered" evidence="2">
    <location>
        <begin position="303"/>
        <end position="337"/>
    </location>
</feature>